<organism evidence="2 3">
    <name type="scientific">Plakobranchus ocellatus</name>
    <dbReference type="NCBI Taxonomy" id="259542"/>
    <lineage>
        <taxon>Eukaryota</taxon>
        <taxon>Metazoa</taxon>
        <taxon>Spiralia</taxon>
        <taxon>Lophotrochozoa</taxon>
        <taxon>Mollusca</taxon>
        <taxon>Gastropoda</taxon>
        <taxon>Heterobranchia</taxon>
        <taxon>Euthyneura</taxon>
        <taxon>Panpulmonata</taxon>
        <taxon>Sacoglossa</taxon>
        <taxon>Placobranchoidea</taxon>
        <taxon>Plakobranchidae</taxon>
        <taxon>Plakobranchus</taxon>
    </lineage>
</organism>
<keyword evidence="3" id="KW-1185">Reference proteome</keyword>
<evidence type="ECO:0000256" key="1">
    <source>
        <dbReference type="SAM" id="MobiDB-lite"/>
    </source>
</evidence>
<dbReference type="Proteomes" id="UP000735302">
    <property type="component" value="Unassembled WGS sequence"/>
</dbReference>
<accession>A0AAV3Z2B6</accession>
<dbReference type="EMBL" id="BLXT01001861">
    <property type="protein sequence ID" value="GFN88657.1"/>
    <property type="molecule type" value="Genomic_DNA"/>
</dbReference>
<gene>
    <name evidence="2" type="ORF">PoB_001516300</name>
</gene>
<sequence length="417" mass="47837">MHDETNPDWVPCTNLRHGADKSPAAFNRQKGRGKRKTPAKLTCATDVLEYLENDEEVEEWLSAEWSEEEGPDSELDLVGSNASPFDERGSSESESETAADSDETRQDPGPTTAVPEFQPDREPEDGIQQAIARVFHDDGDKEKFEDNLKELCKILGKKEKKGNKDKTNLLPTSDEIYETAILPQIHRKIQEYEENDLQGASIKLSIQFPSDIKSMNVEQMKQFHTLLMKREQIVQDIDLLLKFHRGYLYLIARSKLPQETNVKDWFPREFGVVYSTAHKYMCLALLIKRFPRLLVCGLSFNQLVKHYKRILKTAQNKNTNDQLSQSVVIICQDQQIEIKPGEVAIRNFFDQSTDPDIAIISEKKEEDVLDVNLSEFDVENDKDIEDLERELTKMYTTTAIKKEKKKTLHNALLTSSL</sequence>
<feature type="region of interest" description="Disordered" evidence="1">
    <location>
        <begin position="59"/>
        <end position="125"/>
    </location>
</feature>
<feature type="region of interest" description="Disordered" evidence="1">
    <location>
        <begin position="1"/>
        <end position="39"/>
    </location>
</feature>
<evidence type="ECO:0000313" key="2">
    <source>
        <dbReference type="EMBL" id="GFN88657.1"/>
    </source>
</evidence>
<protein>
    <submittedName>
        <fullName evidence="2">Uncharacterized protein</fullName>
    </submittedName>
</protein>
<reference evidence="2 3" key="1">
    <citation type="journal article" date="2021" name="Elife">
        <title>Chloroplast acquisition without the gene transfer in kleptoplastic sea slugs, Plakobranchus ocellatus.</title>
        <authorList>
            <person name="Maeda T."/>
            <person name="Takahashi S."/>
            <person name="Yoshida T."/>
            <person name="Shimamura S."/>
            <person name="Takaki Y."/>
            <person name="Nagai Y."/>
            <person name="Toyoda A."/>
            <person name="Suzuki Y."/>
            <person name="Arimoto A."/>
            <person name="Ishii H."/>
            <person name="Satoh N."/>
            <person name="Nishiyama T."/>
            <person name="Hasebe M."/>
            <person name="Maruyama T."/>
            <person name="Minagawa J."/>
            <person name="Obokata J."/>
            <person name="Shigenobu S."/>
        </authorList>
    </citation>
    <scope>NUCLEOTIDE SEQUENCE [LARGE SCALE GENOMIC DNA]</scope>
</reference>
<evidence type="ECO:0000313" key="3">
    <source>
        <dbReference type="Proteomes" id="UP000735302"/>
    </source>
</evidence>
<proteinExistence type="predicted"/>
<dbReference type="AlphaFoldDB" id="A0AAV3Z2B6"/>
<feature type="compositionally biased region" description="Acidic residues" evidence="1">
    <location>
        <begin position="59"/>
        <end position="75"/>
    </location>
</feature>
<feature type="compositionally biased region" description="Basic residues" evidence="1">
    <location>
        <begin position="29"/>
        <end position="38"/>
    </location>
</feature>
<name>A0AAV3Z2B6_9GAST</name>
<comment type="caution">
    <text evidence="2">The sequence shown here is derived from an EMBL/GenBank/DDBJ whole genome shotgun (WGS) entry which is preliminary data.</text>
</comment>